<dbReference type="PANTHER" id="PTHR11091:SF0">
    <property type="entry name" value="MALATE DEHYDROGENASE"/>
    <property type="match status" value="1"/>
</dbReference>
<evidence type="ECO:0000313" key="3">
    <source>
        <dbReference type="EMBL" id="SVB10323.1"/>
    </source>
</evidence>
<gene>
    <name evidence="3" type="ORF">METZ01_LOCUS163177</name>
</gene>
<keyword evidence="2" id="KW-0560">Oxidoreductase</keyword>
<accession>A0A382BAR6</accession>
<dbReference type="InterPro" id="IPR036111">
    <property type="entry name" value="Mal/L-sulfo/L-lacto_DH-like_sf"/>
</dbReference>
<sequence length="287" mass="29927">GNKICGLYYVESYCLQLETGRVDGVVEPIITNNKAGTVRVDGRFGFAQSAFAAGFSKAIEVARNNGICGYSVEHTQTCTSLGYFTEQLAKSGMLAIGATNASAVVAPPGGSVPVLGTNPIAMAVPDGKGGIAFQFDFSTSAIALGKITMAAAANEPIPLGWAVDKDGNPTTNAKDALEGSLLSAGGYKGYGLGLMAELLAGALTGSRLSVEVPPLKTPEGEAHDLGQFYIVIDVEAYDDRFQQRVEKLADVIESQPGARLPGANIPTPDEVEVDDVLWSNIKHLSSN</sequence>
<comment type="similarity">
    <text evidence="1">Belongs to the LDH2/MDH2 oxidoreductase family.</text>
</comment>
<dbReference type="Pfam" id="PF02615">
    <property type="entry name" value="Ldh_2"/>
    <property type="match status" value="1"/>
</dbReference>
<name>A0A382BAR6_9ZZZZ</name>
<feature type="non-terminal residue" evidence="3">
    <location>
        <position position="1"/>
    </location>
</feature>
<dbReference type="Gene3D" id="3.30.1370.60">
    <property type="entry name" value="Hypothetical oxidoreductase yiak, domain 2"/>
    <property type="match status" value="1"/>
</dbReference>
<dbReference type="SUPFAM" id="SSF89733">
    <property type="entry name" value="L-sulfolactate dehydrogenase-like"/>
    <property type="match status" value="1"/>
</dbReference>
<dbReference type="PANTHER" id="PTHR11091">
    <property type="entry name" value="OXIDOREDUCTASE-RELATED"/>
    <property type="match status" value="1"/>
</dbReference>
<dbReference type="GO" id="GO:0016491">
    <property type="term" value="F:oxidoreductase activity"/>
    <property type="evidence" value="ECO:0007669"/>
    <property type="project" value="UniProtKB-KW"/>
</dbReference>
<evidence type="ECO:0000256" key="1">
    <source>
        <dbReference type="ARBA" id="ARBA00006056"/>
    </source>
</evidence>
<reference evidence="3" key="1">
    <citation type="submission" date="2018-05" db="EMBL/GenBank/DDBJ databases">
        <authorList>
            <person name="Lanie J.A."/>
            <person name="Ng W.-L."/>
            <person name="Kazmierczak K.M."/>
            <person name="Andrzejewski T.M."/>
            <person name="Davidsen T.M."/>
            <person name="Wayne K.J."/>
            <person name="Tettelin H."/>
            <person name="Glass J.I."/>
            <person name="Rusch D."/>
            <person name="Podicherti R."/>
            <person name="Tsui H.-C.T."/>
            <person name="Winkler M.E."/>
        </authorList>
    </citation>
    <scope>NUCLEOTIDE SEQUENCE</scope>
</reference>
<dbReference type="EMBL" id="UINC01028761">
    <property type="protein sequence ID" value="SVB10323.1"/>
    <property type="molecule type" value="Genomic_DNA"/>
</dbReference>
<dbReference type="AlphaFoldDB" id="A0A382BAR6"/>
<dbReference type="InterPro" id="IPR043143">
    <property type="entry name" value="Mal/L-sulf/L-lact_DH-like_NADP"/>
</dbReference>
<protein>
    <recommendedName>
        <fullName evidence="4">Lactate dehydrogenase</fullName>
    </recommendedName>
</protein>
<evidence type="ECO:0008006" key="4">
    <source>
        <dbReference type="Google" id="ProtNLM"/>
    </source>
</evidence>
<evidence type="ECO:0000256" key="2">
    <source>
        <dbReference type="ARBA" id="ARBA00023002"/>
    </source>
</evidence>
<proteinExistence type="inferred from homology"/>
<dbReference type="InterPro" id="IPR003767">
    <property type="entry name" value="Malate/L-lactate_DH-like"/>
</dbReference>
<organism evidence="3">
    <name type="scientific">marine metagenome</name>
    <dbReference type="NCBI Taxonomy" id="408172"/>
    <lineage>
        <taxon>unclassified sequences</taxon>
        <taxon>metagenomes</taxon>
        <taxon>ecological metagenomes</taxon>
    </lineage>
</organism>